<dbReference type="OrthoDB" id="543156at2759"/>
<feature type="signal peptide" evidence="1">
    <location>
        <begin position="1"/>
        <end position="18"/>
    </location>
</feature>
<dbReference type="InterPro" id="IPR029062">
    <property type="entry name" value="Class_I_gatase-like"/>
</dbReference>
<dbReference type="Gene3D" id="3.40.50.880">
    <property type="match status" value="1"/>
</dbReference>
<evidence type="ECO:0000313" key="3">
    <source>
        <dbReference type="EMBL" id="KAF2639185.1"/>
    </source>
</evidence>
<dbReference type="SUPFAM" id="SSF52317">
    <property type="entry name" value="Class I glutamine amidotransferase-like"/>
    <property type="match status" value="1"/>
</dbReference>
<dbReference type="InterPro" id="IPR052158">
    <property type="entry name" value="INH-QAR"/>
</dbReference>
<evidence type="ECO:0000256" key="1">
    <source>
        <dbReference type="SAM" id="SignalP"/>
    </source>
</evidence>
<dbReference type="Proteomes" id="UP000799753">
    <property type="component" value="Unassembled WGS sequence"/>
</dbReference>
<dbReference type="CDD" id="cd03139">
    <property type="entry name" value="GATase1_PfpI_2"/>
    <property type="match status" value="1"/>
</dbReference>
<dbReference type="PANTHER" id="PTHR43130">
    <property type="entry name" value="ARAC-FAMILY TRANSCRIPTIONAL REGULATOR"/>
    <property type="match status" value="1"/>
</dbReference>
<dbReference type="AlphaFoldDB" id="A0A6A6RVJ3"/>
<organism evidence="3 4">
    <name type="scientific">Massarina eburnea CBS 473.64</name>
    <dbReference type="NCBI Taxonomy" id="1395130"/>
    <lineage>
        <taxon>Eukaryota</taxon>
        <taxon>Fungi</taxon>
        <taxon>Dikarya</taxon>
        <taxon>Ascomycota</taxon>
        <taxon>Pezizomycotina</taxon>
        <taxon>Dothideomycetes</taxon>
        <taxon>Pleosporomycetidae</taxon>
        <taxon>Pleosporales</taxon>
        <taxon>Massarineae</taxon>
        <taxon>Massarinaceae</taxon>
        <taxon>Massarina</taxon>
    </lineage>
</organism>
<gene>
    <name evidence="3" type="ORF">P280DRAFT_454303</name>
</gene>
<dbReference type="Pfam" id="PF01965">
    <property type="entry name" value="DJ-1_PfpI"/>
    <property type="match status" value="1"/>
</dbReference>
<keyword evidence="4" id="KW-1185">Reference proteome</keyword>
<dbReference type="InterPro" id="IPR002818">
    <property type="entry name" value="DJ-1/PfpI"/>
</dbReference>
<reference evidence="3" key="1">
    <citation type="journal article" date="2020" name="Stud. Mycol.">
        <title>101 Dothideomycetes genomes: a test case for predicting lifestyles and emergence of pathogens.</title>
        <authorList>
            <person name="Haridas S."/>
            <person name="Albert R."/>
            <person name="Binder M."/>
            <person name="Bloem J."/>
            <person name="Labutti K."/>
            <person name="Salamov A."/>
            <person name="Andreopoulos B."/>
            <person name="Baker S."/>
            <person name="Barry K."/>
            <person name="Bills G."/>
            <person name="Bluhm B."/>
            <person name="Cannon C."/>
            <person name="Castanera R."/>
            <person name="Culley D."/>
            <person name="Daum C."/>
            <person name="Ezra D."/>
            <person name="Gonzalez J."/>
            <person name="Henrissat B."/>
            <person name="Kuo A."/>
            <person name="Liang C."/>
            <person name="Lipzen A."/>
            <person name="Lutzoni F."/>
            <person name="Magnuson J."/>
            <person name="Mondo S."/>
            <person name="Nolan M."/>
            <person name="Ohm R."/>
            <person name="Pangilinan J."/>
            <person name="Park H.-J."/>
            <person name="Ramirez L."/>
            <person name="Alfaro M."/>
            <person name="Sun H."/>
            <person name="Tritt A."/>
            <person name="Yoshinaga Y."/>
            <person name="Zwiers L.-H."/>
            <person name="Turgeon B."/>
            <person name="Goodwin S."/>
            <person name="Spatafora J."/>
            <person name="Crous P."/>
            <person name="Grigoriev I."/>
        </authorList>
    </citation>
    <scope>NUCLEOTIDE SEQUENCE</scope>
    <source>
        <strain evidence="3">CBS 473.64</strain>
    </source>
</reference>
<proteinExistence type="predicted"/>
<sequence length="269" mass="29003">MRVSTLTSLMGALPTTFAIPTQPPIDNSTAIPMHFGILAFDGFQALDVFGPLDVLNTFAMIYNSTMHLSVISKTLDPVGTAVQKTSAMNMVHSAFGEEIVPTTTMKDIVGSGYHNASTAPSTGMQGMEKTLSDIDVLIVPGGGGAREPLAEEIAFVKAMYPRVKHLISVCTGSTILARAGVLDGKKATTNKRSWEWATSTGPEVNWQHTARWVRDGNIWTSSGVSAGIDVTYAWLGDVYGEKVSDFVAMSSEYRRWTNSTDDPFAAIWS</sequence>
<dbReference type="PANTHER" id="PTHR43130:SF15">
    <property type="entry name" value="THIJ_PFPI FAMILY PROTEIN (AFU_ORTHOLOGUE AFUA_5G14240)"/>
    <property type="match status" value="1"/>
</dbReference>
<evidence type="ECO:0000259" key="2">
    <source>
        <dbReference type="Pfam" id="PF01965"/>
    </source>
</evidence>
<keyword evidence="1" id="KW-0732">Signal</keyword>
<dbReference type="EMBL" id="MU006787">
    <property type="protein sequence ID" value="KAF2639185.1"/>
    <property type="molecule type" value="Genomic_DNA"/>
</dbReference>
<feature type="domain" description="DJ-1/PfpI" evidence="2">
    <location>
        <begin position="37"/>
        <end position="230"/>
    </location>
</feature>
<name>A0A6A6RVJ3_9PLEO</name>
<feature type="chain" id="PRO_5025580520" evidence="1">
    <location>
        <begin position="19"/>
        <end position="269"/>
    </location>
</feature>
<accession>A0A6A6RVJ3</accession>
<protein>
    <submittedName>
        <fullName evidence="3">DJ-1/PfpI family protein</fullName>
    </submittedName>
</protein>
<evidence type="ECO:0000313" key="4">
    <source>
        <dbReference type="Proteomes" id="UP000799753"/>
    </source>
</evidence>